<evidence type="ECO:0000313" key="1">
    <source>
        <dbReference type="EMBL" id="KAK3771313.1"/>
    </source>
</evidence>
<sequence length="93" mass="10825">MLKISDEYFEEDLTWQAEKPNRVRTYLLSSKRPTLCLIECFVLFPAVNRIIDRGNFGLLQSAMSQQRQTRSLDISTLTARPNIFLPMRTTSQL</sequence>
<gene>
    <name evidence="1" type="ORF">RRG08_024388</name>
</gene>
<dbReference type="EMBL" id="JAWDGP010003760">
    <property type="protein sequence ID" value="KAK3771313.1"/>
    <property type="molecule type" value="Genomic_DNA"/>
</dbReference>
<dbReference type="Proteomes" id="UP001283361">
    <property type="component" value="Unassembled WGS sequence"/>
</dbReference>
<name>A0AAE1DJ50_9GAST</name>
<dbReference type="AlphaFoldDB" id="A0AAE1DJ50"/>
<keyword evidence="2" id="KW-1185">Reference proteome</keyword>
<comment type="caution">
    <text evidence="1">The sequence shown here is derived from an EMBL/GenBank/DDBJ whole genome shotgun (WGS) entry which is preliminary data.</text>
</comment>
<accession>A0AAE1DJ50</accession>
<proteinExistence type="predicted"/>
<evidence type="ECO:0000313" key="2">
    <source>
        <dbReference type="Proteomes" id="UP001283361"/>
    </source>
</evidence>
<protein>
    <submittedName>
        <fullName evidence="1">Uncharacterized protein</fullName>
    </submittedName>
</protein>
<organism evidence="1 2">
    <name type="scientific">Elysia crispata</name>
    <name type="common">lettuce slug</name>
    <dbReference type="NCBI Taxonomy" id="231223"/>
    <lineage>
        <taxon>Eukaryota</taxon>
        <taxon>Metazoa</taxon>
        <taxon>Spiralia</taxon>
        <taxon>Lophotrochozoa</taxon>
        <taxon>Mollusca</taxon>
        <taxon>Gastropoda</taxon>
        <taxon>Heterobranchia</taxon>
        <taxon>Euthyneura</taxon>
        <taxon>Panpulmonata</taxon>
        <taxon>Sacoglossa</taxon>
        <taxon>Placobranchoidea</taxon>
        <taxon>Plakobranchidae</taxon>
        <taxon>Elysia</taxon>
    </lineage>
</organism>
<reference evidence="1" key="1">
    <citation type="journal article" date="2023" name="G3 (Bethesda)">
        <title>A reference genome for the long-term kleptoplast-retaining sea slug Elysia crispata morphotype clarki.</title>
        <authorList>
            <person name="Eastman K.E."/>
            <person name="Pendleton A.L."/>
            <person name="Shaikh M.A."/>
            <person name="Suttiyut T."/>
            <person name="Ogas R."/>
            <person name="Tomko P."/>
            <person name="Gavelis G."/>
            <person name="Widhalm J.R."/>
            <person name="Wisecaver J.H."/>
        </authorList>
    </citation>
    <scope>NUCLEOTIDE SEQUENCE</scope>
    <source>
        <strain evidence="1">ECLA1</strain>
    </source>
</reference>